<feature type="transmembrane region" description="Helical" evidence="6">
    <location>
        <begin position="307"/>
        <end position="329"/>
    </location>
</feature>
<gene>
    <name evidence="10" type="primary">dsbD</name>
    <name evidence="11" type="ORF">CLV93_105208</name>
    <name evidence="10" type="ORF">JCM18694_16170</name>
</gene>
<keyword evidence="3" id="KW-0201">Cytochrome c-type biogenesis</keyword>
<name>A0A2P8CCW6_9BACT</name>
<dbReference type="Proteomes" id="UP000240621">
    <property type="component" value="Unassembled WGS sequence"/>
</dbReference>
<dbReference type="OrthoDB" id="9811036at2"/>
<sequence length="673" mass="75523">MKRYILFALFLVVSSLPAFSQILEPVKWTYEQKQVSDSVYDLTFKASIDQGWHLYSTDLPPGGPVKTSINIKPNDGFELDGELQAKSPIIKKFDQTFQMELEYYAHEAVFVQRVKLLTDKPLEIKGSVEFMSCNDETCLPPTDKDFSFSFNGGEKEAVAAPAEEKTTPVEPIEPVGTKHHGLGWFFLFSFLAGLAAILTPCVFPMIPMTVSFFMHSSESKVRAKMQALVYGFSIILIYTLIGTIVAVTLGPGFANWLSTHWLPNILFFTIFLVFAFSFFGAFEIVLPSSWVNRSDRKADKGGFGGSFFMALTLVLVSFSCTGPIVGAILVESAGGMILKPVIGMFGFAMAFALPFTLFAFFPQWLSNLPKSGGWLNSVKVVLGFLELALGLKFLSIADQTYHWGILDREVYLAFWIVIFAMLGFYLLGKLKFAHDSEVTHVTVPRLLLSIVTFSFVVYLIPGMFGAPLKAISGYLPPMATHDFDLHKIIRDEVKLVNSTSGTYGFKDGDSSTLCEKPKYSDFLELPHGLQGYFDYDQGMACAKKQHKPVFIDFTGHGCVNCREMEANVWSDPRVLERLENDYVIIALYVDDKTKLPEKDWVKSTYDGKIKKTLGKKYADFQISHFGVNAQPYYVLLDNNGKMLTQPTARDLNPDHFVEFLDKGLAEYQKRNDE</sequence>
<feature type="transmembrane region" description="Helical" evidence="6">
    <location>
        <begin position="447"/>
        <end position="468"/>
    </location>
</feature>
<dbReference type="InterPro" id="IPR028250">
    <property type="entry name" value="DsbDN"/>
</dbReference>
<feature type="transmembrane region" description="Helical" evidence="6">
    <location>
        <begin position="227"/>
        <end position="253"/>
    </location>
</feature>
<comment type="subcellular location">
    <subcellularLocation>
        <location evidence="1">Membrane</location>
        <topology evidence="1">Multi-pass membrane protein</topology>
    </subcellularLocation>
</comment>
<keyword evidence="4 6" id="KW-1133">Transmembrane helix</keyword>
<keyword evidence="7" id="KW-0732">Signal</keyword>
<evidence type="ECO:0000313" key="12">
    <source>
        <dbReference type="Proteomes" id="UP000240621"/>
    </source>
</evidence>
<dbReference type="Pfam" id="PF11412">
    <property type="entry name" value="DsbD_N"/>
    <property type="match status" value="1"/>
</dbReference>
<dbReference type="GO" id="GO:0017004">
    <property type="term" value="P:cytochrome complex assembly"/>
    <property type="evidence" value="ECO:0007669"/>
    <property type="project" value="UniProtKB-KW"/>
</dbReference>
<feature type="transmembrane region" description="Helical" evidence="6">
    <location>
        <begin position="182"/>
        <end position="206"/>
    </location>
</feature>
<evidence type="ECO:0000256" key="2">
    <source>
        <dbReference type="ARBA" id="ARBA00022692"/>
    </source>
</evidence>
<dbReference type="Pfam" id="PF13899">
    <property type="entry name" value="Thioredoxin_7"/>
    <property type="match status" value="1"/>
</dbReference>
<feature type="transmembrane region" description="Helical" evidence="6">
    <location>
        <begin position="341"/>
        <end position="361"/>
    </location>
</feature>
<dbReference type="EMBL" id="PYGC01000005">
    <property type="protein sequence ID" value="PSK82814.1"/>
    <property type="molecule type" value="Genomic_DNA"/>
</dbReference>
<dbReference type="PANTHER" id="PTHR32234">
    <property type="entry name" value="THIOL:DISULFIDE INTERCHANGE PROTEIN DSBD"/>
    <property type="match status" value="1"/>
</dbReference>
<dbReference type="Gene3D" id="3.40.30.10">
    <property type="entry name" value="Glutaredoxin"/>
    <property type="match status" value="1"/>
</dbReference>
<feature type="transmembrane region" description="Helical" evidence="6">
    <location>
        <begin position="373"/>
        <end position="390"/>
    </location>
</feature>
<dbReference type="GO" id="GO:0045454">
    <property type="term" value="P:cell redox homeostasis"/>
    <property type="evidence" value="ECO:0007669"/>
    <property type="project" value="TreeGrafter"/>
</dbReference>
<keyword evidence="13" id="KW-1185">Reference proteome</keyword>
<dbReference type="GO" id="GO:0015035">
    <property type="term" value="F:protein-disulfide reductase activity"/>
    <property type="evidence" value="ECO:0007669"/>
    <property type="project" value="TreeGrafter"/>
</dbReference>
<comment type="caution">
    <text evidence="11">The sequence shown here is derived from an EMBL/GenBank/DDBJ whole genome shotgun (WGS) entry which is preliminary data.</text>
</comment>
<feature type="signal peptide" evidence="7">
    <location>
        <begin position="1"/>
        <end position="20"/>
    </location>
</feature>
<evidence type="ECO:0000256" key="3">
    <source>
        <dbReference type="ARBA" id="ARBA00022748"/>
    </source>
</evidence>
<dbReference type="Proteomes" id="UP000396862">
    <property type="component" value="Unassembled WGS sequence"/>
</dbReference>
<dbReference type="GO" id="GO:0016020">
    <property type="term" value="C:membrane"/>
    <property type="evidence" value="ECO:0007669"/>
    <property type="project" value="UniProtKB-SubCell"/>
</dbReference>
<feature type="domain" description="Cytochrome C biogenesis protein transmembrane" evidence="8">
    <location>
        <begin position="185"/>
        <end position="394"/>
    </location>
</feature>
<evidence type="ECO:0000259" key="8">
    <source>
        <dbReference type="Pfam" id="PF02683"/>
    </source>
</evidence>
<evidence type="ECO:0000313" key="11">
    <source>
        <dbReference type="EMBL" id="PSK82814.1"/>
    </source>
</evidence>
<dbReference type="InterPro" id="IPR003834">
    <property type="entry name" value="Cyt_c_assmbl_TM_dom"/>
</dbReference>
<accession>A0A2P8CCW6</accession>
<dbReference type="Gene3D" id="2.60.40.1250">
    <property type="entry name" value="Thiol:disulfide interchange protein DsbD, N-terminal domain"/>
    <property type="match status" value="1"/>
</dbReference>
<organism evidence="11 12">
    <name type="scientific">Prolixibacter denitrificans</name>
    <dbReference type="NCBI Taxonomy" id="1541063"/>
    <lineage>
        <taxon>Bacteria</taxon>
        <taxon>Pseudomonadati</taxon>
        <taxon>Bacteroidota</taxon>
        <taxon>Bacteroidia</taxon>
        <taxon>Marinilabiliales</taxon>
        <taxon>Prolixibacteraceae</taxon>
        <taxon>Prolixibacter</taxon>
    </lineage>
</organism>
<evidence type="ECO:0000256" key="6">
    <source>
        <dbReference type="SAM" id="Phobius"/>
    </source>
</evidence>
<dbReference type="InterPro" id="IPR036249">
    <property type="entry name" value="Thioredoxin-like_sf"/>
</dbReference>
<dbReference type="PANTHER" id="PTHR32234:SF0">
    <property type="entry name" value="THIOL:DISULFIDE INTERCHANGE PROTEIN DSBD"/>
    <property type="match status" value="1"/>
</dbReference>
<evidence type="ECO:0000256" key="4">
    <source>
        <dbReference type="ARBA" id="ARBA00022989"/>
    </source>
</evidence>
<keyword evidence="5 6" id="KW-0472">Membrane</keyword>
<evidence type="ECO:0000256" key="1">
    <source>
        <dbReference type="ARBA" id="ARBA00004141"/>
    </source>
</evidence>
<dbReference type="AlphaFoldDB" id="A0A2P8CCW6"/>
<feature type="chain" id="PRO_5015150255" evidence="7">
    <location>
        <begin position="21"/>
        <end position="673"/>
    </location>
</feature>
<reference evidence="11 12" key="1">
    <citation type="submission" date="2018-03" db="EMBL/GenBank/DDBJ databases">
        <title>Genomic Encyclopedia of Archaeal and Bacterial Type Strains, Phase II (KMG-II): from individual species to whole genera.</title>
        <authorList>
            <person name="Goeker M."/>
        </authorList>
    </citation>
    <scope>NUCLEOTIDE SEQUENCE [LARGE SCALE GENOMIC DNA]</scope>
    <source>
        <strain evidence="11 12">DSM 27267</strain>
    </source>
</reference>
<dbReference type="SUPFAM" id="SSF52833">
    <property type="entry name" value="Thioredoxin-like"/>
    <property type="match status" value="1"/>
</dbReference>
<evidence type="ECO:0000313" key="13">
    <source>
        <dbReference type="Proteomes" id="UP000396862"/>
    </source>
</evidence>
<feature type="domain" description="Thiol:disulfide interchange protein DsbD N-terminal" evidence="9">
    <location>
        <begin position="36"/>
        <end position="147"/>
    </location>
</feature>
<evidence type="ECO:0000313" key="10">
    <source>
        <dbReference type="EMBL" id="GET21371.1"/>
    </source>
</evidence>
<dbReference type="RefSeq" id="WP_106542406.1">
    <property type="nucleotide sequence ID" value="NZ_BLAU01000001.1"/>
</dbReference>
<keyword evidence="2 6" id="KW-0812">Transmembrane</keyword>
<evidence type="ECO:0000256" key="7">
    <source>
        <dbReference type="SAM" id="SignalP"/>
    </source>
</evidence>
<evidence type="ECO:0000256" key="5">
    <source>
        <dbReference type="ARBA" id="ARBA00023136"/>
    </source>
</evidence>
<feature type="transmembrane region" description="Helical" evidence="6">
    <location>
        <begin position="410"/>
        <end position="427"/>
    </location>
</feature>
<reference evidence="10 13" key="2">
    <citation type="submission" date="2019-10" db="EMBL/GenBank/DDBJ databases">
        <title>Prolixibacter strains distinguished by the presence of nitrate reductase genes were adept at nitrate-dependent anaerobic corrosion of metallic iron and carbon steel.</title>
        <authorList>
            <person name="Iino T."/>
            <person name="Shono N."/>
            <person name="Ito K."/>
            <person name="Nakamura R."/>
            <person name="Sueoka K."/>
            <person name="Harayama S."/>
            <person name="Ohkuma M."/>
        </authorList>
    </citation>
    <scope>NUCLEOTIDE SEQUENCE [LARGE SCALE GENOMIC DNA]</scope>
    <source>
        <strain evidence="10 13">MIC1-1</strain>
    </source>
</reference>
<dbReference type="Pfam" id="PF02683">
    <property type="entry name" value="DsbD_TM"/>
    <property type="match status" value="1"/>
</dbReference>
<dbReference type="EMBL" id="BLAU01000001">
    <property type="protein sequence ID" value="GET21371.1"/>
    <property type="molecule type" value="Genomic_DNA"/>
</dbReference>
<protein>
    <submittedName>
        <fullName evidence="11">Thiol:disulfide interchange protein DsbD</fullName>
    </submittedName>
</protein>
<feature type="transmembrane region" description="Helical" evidence="6">
    <location>
        <begin position="265"/>
        <end position="286"/>
    </location>
</feature>
<evidence type="ECO:0000259" key="9">
    <source>
        <dbReference type="Pfam" id="PF11412"/>
    </source>
</evidence>
<proteinExistence type="predicted"/>
<dbReference type="InterPro" id="IPR036929">
    <property type="entry name" value="DsbDN_sf"/>
</dbReference>